<dbReference type="InterPro" id="IPR020581">
    <property type="entry name" value="GDC_P"/>
</dbReference>
<dbReference type="GO" id="GO:0016594">
    <property type="term" value="F:glycine binding"/>
    <property type="evidence" value="ECO:0007669"/>
    <property type="project" value="TreeGrafter"/>
</dbReference>
<dbReference type="PANTHER" id="PTHR11773">
    <property type="entry name" value="GLYCINE DEHYDROGENASE, DECARBOXYLATING"/>
    <property type="match status" value="1"/>
</dbReference>
<dbReference type="EC" id="1.4.4.2" evidence="3"/>
<dbReference type="PANTHER" id="PTHR11773:SF1">
    <property type="entry name" value="GLYCINE DEHYDROGENASE (DECARBOXYLATING), MITOCHONDRIAL"/>
    <property type="match status" value="1"/>
</dbReference>
<proteinExistence type="predicted"/>
<dbReference type="Pfam" id="PF21478">
    <property type="entry name" value="GcvP2_C"/>
    <property type="match status" value="1"/>
</dbReference>
<dbReference type="GO" id="GO:0005829">
    <property type="term" value="C:cytosol"/>
    <property type="evidence" value="ECO:0007669"/>
    <property type="project" value="TreeGrafter"/>
</dbReference>
<name>A0A162GE22_9MICO</name>
<dbReference type="EMBL" id="LIIN01000280">
    <property type="protein sequence ID" value="KZX19659.1"/>
    <property type="molecule type" value="Genomic_DNA"/>
</dbReference>
<keyword evidence="4" id="KW-1185">Reference proteome</keyword>
<dbReference type="GO" id="GO:0030170">
    <property type="term" value="F:pyridoxal phosphate binding"/>
    <property type="evidence" value="ECO:0007669"/>
    <property type="project" value="TreeGrafter"/>
</dbReference>
<dbReference type="GO" id="GO:0019464">
    <property type="term" value="P:glycine decarboxylation via glycine cleavage system"/>
    <property type="evidence" value="ECO:0007669"/>
    <property type="project" value="TreeGrafter"/>
</dbReference>
<dbReference type="SUPFAM" id="SSF53383">
    <property type="entry name" value="PLP-dependent transferases"/>
    <property type="match status" value="1"/>
</dbReference>
<keyword evidence="3" id="KW-0560">Oxidoreductase</keyword>
<dbReference type="Gene3D" id="3.90.1150.10">
    <property type="entry name" value="Aspartate Aminotransferase, domain 1"/>
    <property type="match status" value="1"/>
</dbReference>
<gene>
    <name evidence="3" type="primary">gcvP_2</name>
    <name evidence="3" type="ORF">ACH61_03246</name>
</gene>
<dbReference type="Proteomes" id="UP000076717">
    <property type="component" value="Unassembled WGS sequence"/>
</dbReference>
<evidence type="ECO:0000256" key="1">
    <source>
        <dbReference type="ARBA" id="ARBA00022898"/>
    </source>
</evidence>
<feature type="domain" description="Glycine dehydrogenase C-terminal" evidence="2">
    <location>
        <begin position="30"/>
        <end position="151"/>
    </location>
</feature>
<sequence>MSAAPYGSPSILPISWAYARMMGEEGLRAATGAAVLSANYVAARLREHFPVLYTGENGLVAHECILDIRPLTAATGVTVDDVAKRLIDYGFHAPTMSFPVAGTLMVEPTESEDLAEIDRFIEAMIGIRAEADRVGAGEWPLDDNPLRGAPHTAECLVAEEWTHPYSRQEAVYPVRSLVRGKYWPPVRRVDQAYGDRNLVCACPPIEAFA</sequence>
<protein>
    <submittedName>
        <fullName evidence="3">Glycine dehydrogenase (Decarboxylating)</fullName>
        <ecNumber evidence="3">1.4.4.2</ecNumber>
    </submittedName>
</protein>
<dbReference type="AlphaFoldDB" id="A0A162GE22"/>
<keyword evidence="1" id="KW-0663">Pyridoxal phosphate</keyword>
<dbReference type="InterPro" id="IPR049316">
    <property type="entry name" value="GDC-P_C"/>
</dbReference>
<accession>A0A162GE22</accession>
<dbReference type="GO" id="GO:0005960">
    <property type="term" value="C:glycine cleavage complex"/>
    <property type="evidence" value="ECO:0007669"/>
    <property type="project" value="TreeGrafter"/>
</dbReference>
<dbReference type="InterPro" id="IPR015422">
    <property type="entry name" value="PyrdxlP-dep_Trfase_small"/>
</dbReference>
<comment type="caution">
    <text evidence="3">The sequence shown here is derived from an EMBL/GenBank/DDBJ whole genome shotgun (WGS) entry which is preliminary data.</text>
</comment>
<reference evidence="3 4" key="1">
    <citation type="submission" date="2015-08" db="EMBL/GenBank/DDBJ databases">
        <title>Draft Genome Sequence of Rathayibacter sp. Strain VKM Ac-2596 Isolated from Leaf Gall Induced by Plant-Parasitic Nematodes.</title>
        <authorList>
            <person name="Vasilenko O.V."/>
            <person name="Starodumova I.P."/>
            <person name="Tarlachkov S.V."/>
            <person name="Dorofeeva L.V."/>
            <person name="Evtushenko L.I."/>
        </authorList>
    </citation>
    <scope>NUCLEOTIDE SEQUENCE [LARGE SCALE GENOMIC DNA]</scope>
    <source>
        <strain evidence="3 4">VKM Ac-2596</strain>
    </source>
</reference>
<dbReference type="FunFam" id="3.90.1150.10:FF:000007">
    <property type="entry name" value="Glycine dehydrogenase (decarboxylating), mitochondrial"/>
    <property type="match status" value="1"/>
</dbReference>
<evidence type="ECO:0000313" key="4">
    <source>
        <dbReference type="Proteomes" id="UP000076717"/>
    </source>
</evidence>
<dbReference type="PATRIC" id="fig|1671680.3.peg.3543"/>
<evidence type="ECO:0000259" key="2">
    <source>
        <dbReference type="Pfam" id="PF21478"/>
    </source>
</evidence>
<evidence type="ECO:0000313" key="3">
    <source>
        <dbReference type="EMBL" id="KZX19659.1"/>
    </source>
</evidence>
<organism evidence="3 4">
    <name type="scientific">Rathayibacter tanaceti</name>
    <dbReference type="NCBI Taxonomy" id="1671680"/>
    <lineage>
        <taxon>Bacteria</taxon>
        <taxon>Bacillati</taxon>
        <taxon>Actinomycetota</taxon>
        <taxon>Actinomycetes</taxon>
        <taxon>Micrococcales</taxon>
        <taxon>Microbacteriaceae</taxon>
        <taxon>Rathayibacter</taxon>
    </lineage>
</organism>
<dbReference type="InterPro" id="IPR015424">
    <property type="entry name" value="PyrdxlP-dep_Trfase"/>
</dbReference>
<dbReference type="GO" id="GO:0004375">
    <property type="term" value="F:glycine dehydrogenase (decarboxylating) activity"/>
    <property type="evidence" value="ECO:0007669"/>
    <property type="project" value="UniProtKB-EC"/>
</dbReference>